<dbReference type="Gene3D" id="3.40.50.2300">
    <property type="match status" value="2"/>
</dbReference>
<protein>
    <submittedName>
        <fullName evidence="2">ABC transporter substrate-binding protein</fullName>
    </submittedName>
</protein>
<accession>A0A8J7FFT5</accession>
<feature type="chain" id="PRO_5035154302" evidence="1">
    <location>
        <begin position="21"/>
        <end position="329"/>
    </location>
</feature>
<reference evidence="2" key="1">
    <citation type="submission" date="2020-10" db="EMBL/GenBank/DDBJ databases">
        <title>Bacterium isolated from coastal waters sediment.</title>
        <authorList>
            <person name="Chen R.-J."/>
            <person name="Lu D.-C."/>
            <person name="Zhu K.-L."/>
            <person name="Du Z.-J."/>
        </authorList>
    </citation>
    <scope>NUCLEOTIDE SEQUENCE</scope>
    <source>
        <strain evidence="2">N1Y112</strain>
    </source>
</reference>
<feature type="signal peptide" evidence="1">
    <location>
        <begin position="1"/>
        <end position="20"/>
    </location>
</feature>
<evidence type="ECO:0000256" key="1">
    <source>
        <dbReference type="SAM" id="SignalP"/>
    </source>
</evidence>
<proteinExistence type="predicted"/>
<dbReference type="Pfam" id="PF04392">
    <property type="entry name" value="ABC_sub_bind"/>
    <property type="match status" value="1"/>
</dbReference>
<dbReference type="PROSITE" id="PS51257">
    <property type="entry name" value="PROKAR_LIPOPROTEIN"/>
    <property type="match status" value="1"/>
</dbReference>
<dbReference type="Proteomes" id="UP000640333">
    <property type="component" value="Unassembled WGS sequence"/>
</dbReference>
<sequence>MKRYLSSALMGAVLACSVQAAEEDPYDVLVVMSYEEQNPWCKEIKAGIESALGEHAAATYFYMDTKVDPKNGPAKAKQAYSTYQNLQPDGVIAVDDNAQSMFIVPSLKDKVSTPIMFAGVNSNADKYGYPNSHISGILERAHVHESLAFAKQLMPKIQNACFLTNDVPSGRALQTQVMAERKAYPVNVHDFYLIKSTTELNSVSDEMGQACDALFVDSLEGIVDENNEPLSNNEILKRLDASYDGALLGGNRYQVEQGAWAAVVKTGQEQGETSAEMLLAAMRGKDLAEIPVVQNTRGERVVNVTALDEHQISLKPLVLRGATLVRQQP</sequence>
<gene>
    <name evidence="2" type="ORF">IOQ59_16090</name>
</gene>
<keyword evidence="1" id="KW-0732">Signal</keyword>
<evidence type="ECO:0000313" key="2">
    <source>
        <dbReference type="EMBL" id="MBE9398781.1"/>
    </source>
</evidence>
<name>A0A8J7FFT5_9GAMM</name>
<dbReference type="PANTHER" id="PTHR35271:SF1">
    <property type="entry name" value="ABC TRANSPORTER, SUBSTRATE-BINDING LIPOPROTEIN"/>
    <property type="match status" value="1"/>
</dbReference>
<evidence type="ECO:0000313" key="3">
    <source>
        <dbReference type="Proteomes" id="UP000640333"/>
    </source>
</evidence>
<comment type="caution">
    <text evidence="2">The sequence shown here is derived from an EMBL/GenBank/DDBJ whole genome shotgun (WGS) entry which is preliminary data.</text>
</comment>
<dbReference type="RefSeq" id="WP_193954477.1">
    <property type="nucleotide sequence ID" value="NZ_JADEYS010000018.1"/>
</dbReference>
<dbReference type="AlphaFoldDB" id="A0A8J7FFT5"/>
<keyword evidence="3" id="KW-1185">Reference proteome</keyword>
<dbReference type="PANTHER" id="PTHR35271">
    <property type="entry name" value="ABC TRANSPORTER, SUBSTRATE-BINDING LIPOPROTEIN-RELATED"/>
    <property type="match status" value="1"/>
</dbReference>
<organism evidence="2 3">
    <name type="scientific">Pontibacterium sinense</name>
    <dbReference type="NCBI Taxonomy" id="2781979"/>
    <lineage>
        <taxon>Bacteria</taxon>
        <taxon>Pseudomonadati</taxon>
        <taxon>Pseudomonadota</taxon>
        <taxon>Gammaproteobacteria</taxon>
        <taxon>Oceanospirillales</taxon>
        <taxon>Oceanospirillaceae</taxon>
        <taxon>Pontibacterium</taxon>
    </lineage>
</organism>
<dbReference type="InterPro" id="IPR007487">
    <property type="entry name" value="ABC_transpt-TYRBP-like"/>
</dbReference>
<dbReference type="EMBL" id="JADEYS010000018">
    <property type="protein sequence ID" value="MBE9398781.1"/>
    <property type="molecule type" value="Genomic_DNA"/>
</dbReference>